<reference evidence="1" key="1">
    <citation type="journal article" date="2023" name="Mol. Phylogenet. Evol.">
        <title>Genome-scale phylogeny and comparative genomics of the fungal order Sordariales.</title>
        <authorList>
            <person name="Hensen N."/>
            <person name="Bonometti L."/>
            <person name="Westerberg I."/>
            <person name="Brannstrom I.O."/>
            <person name="Guillou S."/>
            <person name="Cros-Aarteil S."/>
            <person name="Calhoun S."/>
            <person name="Haridas S."/>
            <person name="Kuo A."/>
            <person name="Mondo S."/>
            <person name="Pangilinan J."/>
            <person name="Riley R."/>
            <person name="LaButti K."/>
            <person name="Andreopoulos B."/>
            <person name="Lipzen A."/>
            <person name="Chen C."/>
            <person name="Yan M."/>
            <person name="Daum C."/>
            <person name="Ng V."/>
            <person name="Clum A."/>
            <person name="Steindorff A."/>
            <person name="Ohm R.A."/>
            <person name="Martin F."/>
            <person name="Silar P."/>
            <person name="Natvig D.O."/>
            <person name="Lalanne C."/>
            <person name="Gautier V."/>
            <person name="Ament-Velasquez S.L."/>
            <person name="Kruys A."/>
            <person name="Hutchinson M.I."/>
            <person name="Powell A.J."/>
            <person name="Barry K."/>
            <person name="Miller A.N."/>
            <person name="Grigoriev I.V."/>
            <person name="Debuchy R."/>
            <person name="Gladieux P."/>
            <person name="Hiltunen Thoren M."/>
            <person name="Johannesson H."/>
        </authorList>
    </citation>
    <scope>NUCLEOTIDE SEQUENCE</scope>
    <source>
        <strain evidence="1">CBS 626.80</strain>
    </source>
</reference>
<accession>A0AAN6NZS2</accession>
<organism evidence="1 2">
    <name type="scientific">Pseudoneurospora amorphoporcata</name>
    <dbReference type="NCBI Taxonomy" id="241081"/>
    <lineage>
        <taxon>Eukaryota</taxon>
        <taxon>Fungi</taxon>
        <taxon>Dikarya</taxon>
        <taxon>Ascomycota</taxon>
        <taxon>Pezizomycotina</taxon>
        <taxon>Sordariomycetes</taxon>
        <taxon>Sordariomycetidae</taxon>
        <taxon>Sordariales</taxon>
        <taxon>Sordariaceae</taxon>
        <taxon>Pseudoneurospora</taxon>
    </lineage>
</organism>
<protein>
    <submittedName>
        <fullName evidence="1">Uncharacterized protein</fullName>
    </submittedName>
</protein>
<reference evidence="1" key="2">
    <citation type="submission" date="2023-06" db="EMBL/GenBank/DDBJ databases">
        <authorList>
            <consortium name="Lawrence Berkeley National Laboratory"/>
            <person name="Mondo S.J."/>
            <person name="Hensen N."/>
            <person name="Bonometti L."/>
            <person name="Westerberg I."/>
            <person name="Brannstrom I.O."/>
            <person name="Guillou S."/>
            <person name="Cros-Aarteil S."/>
            <person name="Calhoun S."/>
            <person name="Haridas S."/>
            <person name="Kuo A."/>
            <person name="Pangilinan J."/>
            <person name="Riley R."/>
            <person name="Labutti K."/>
            <person name="Andreopoulos B."/>
            <person name="Lipzen A."/>
            <person name="Chen C."/>
            <person name="Yanf M."/>
            <person name="Daum C."/>
            <person name="Ng V."/>
            <person name="Clum A."/>
            <person name="Steindorff A."/>
            <person name="Ohm R."/>
            <person name="Martin F."/>
            <person name="Silar P."/>
            <person name="Natvig D."/>
            <person name="Lalanne C."/>
            <person name="Gautier V."/>
            <person name="Ament-Velasquez S.L."/>
            <person name="Kruys A."/>
            <person name="Hutchinson M.I."/>
            <person name="Powell A.J."/>
            <person name="Barry K."/>
            <person name="Miller A.N."/>
            <person name="Grigoriev I.V."/>
            <person name="Debuchy R."/>
            <person name="Gladieux P."/>
            <person name="Thoren M.H."/>
            <person name="Johannesson H."/>
        </authorList>
    </citation>
    <scope>NUCLEOTIDE SEQUENCE</scope>
    <source>
        <strain evidence="1">CBS 626.80</strain>
    </source>
</reference>
<sequence length="192" mass="21701">MAAERDSPLPSVEPEQSLVVYNVEDFDTIMTNNTDITNGHIREMAVAIGNKHTQELTTLKEQYEILRRHYDAVTSFCSAGYEASQTTIARLEQEVQYGKKDAERQKAIDQLQKITSRHQEAPENLDERNARQQSILGRIDTWAANKESQINDILSKLVDPSQLKDLEAQIAQIASLQQSTQKAIQEAFIRSG</sequence>
<dbReference type="EMBL" id="MU859081">
    <property type="protein sequence ID" value="KAK3955087.1"/>
    <property type="molecule type" value="Genomic_DNA"/>
</dbReference>
<keyword evidence="2" id="KW-1185">Reference proteome</keyword>
<dbReference type="Proteomes" id="UP001303222">
    <property type="component" value="Unassembled WGS sequence"/>
</dbReference>
<gene>
    <name evidence="1" type="ORF">QBC32DRAFT_322102</name>
</gene>
<evidence type="ECO:0000313" key="1">
    <source>
        <dbReference type="EMBL" id="KAK3955087.1"/>
    </source>
</evidence>
<name>A0AAN6NZS2_9PEZI</name>
<proteinExistence type="predicted"/>
<comment type="caution">
    <text evidence="1">The sequence shown here is derived from an EMBL/GenBank/DDBJ whole genome shotgun (WGS) entry which is preliminary data.</text>
</comment>
<evidence type="ECO:0000313" key="2">
    <source>
        <dbReference type="Proteomes" id="UP001303222"/>
    </source>
</evidence>
<dbReference type="AlphaFoldDB" id="A0AAN6NZS2"/>